<dbReference type="Gramene" id="SIN_1022769.t">
    <property type="protein sequence ID" value="SIN_1022769.t"/>
    <property type="gene ID" value="SIN_1022769"/>
</dbReference>
<dbReference type="FunFam" id="1.25.40.10:FF:000090">
    <property type="entry name" value="Pentatricopeptide repeat-containing protein, chloroplastic"/>
    <property type="match status" value="1"/>
</dbReference>
<dbReference type="Proteomes" id="UP000504604">
    <property type="component" value="Linkage group LG8"/>
</dbReference>
<name>A0A6I9TRW9_SESIN</name>
<proteinExistence type="predicted"/>
<dbReference type="Gene3D" id="1.25.40.10">
    <property type="entry name" value="Tetratricopeptide repeat domain"/>
    <property type="match status" value="4"/>
</dbReference>
<dbReference type="InterPro" id="IPR046960">
    <property type="entry name" value="PPR_At4g14850-like_plant"/>
</dbReference>
<dbReference type="InterPro" id="IPR002885">
    <property type="entry name" value="PPR_rpt"/>
</dbReference>
<dbReference type="Pfam" id="PF13041">
    <property type="entry name" value="PPR_2"/>
    <property type="match status" value="3"/>
</dbReference>
<evidence type="ECO:0000313" key="4">
    <source>
        <dbReference type="RefSeq" id="XP_011087504.1"/>
    </source>
</evidence>
<dbReference type="NCBIfam" id="TIGR00756">
    <property type="entry name" value="PPR"/>
    <property type="match status" value="5"/>
</dbReference>
<evidence type="ECO:0000256" key="1">
    <source>
        <dbReference type="ARBA" id="ARBA00022737"/>
    </source>
</evidence>
<dbReference type="KEGG" id="sind:105168968"/>
<organism evidence="3 4">
    <name type="scientific">Sesamum indicum</name>
    <name type="common">Oriental sesame</name>
    <name type="synonym">Sesamum orientale</name>
    <dbReference type="NCBI Taxonomy" id="4182"/>
    <lineage>
        <taxon>Eukaryota</taxon>
        <taxon>Viridiplantae</taxon>
        <taxon>Streptophyta</taxon>
        <taxon>Embryophyta</taxon>
        <taxon>Tracheophyta</taxon>
        <taxon>Spermatophyta</taxon>
        <taxon>Magnoliopsida</taxon>
        <taxon>eudicotyledons</taxon>
        <taxon>Gunneridae</taxon>
        <taxon>Pentapetalae</taxon>
        <taxon>asterids</taxon>
        <taxon>lamiids</taxon>
        <taxon>Lamiales</taxon>
        <taxon>Pedaliaceae</taxon>
        <taxon>Sesamum</taxon>
    </lineage>
</organism>
<dbReference type="GO" id="GO:0009451">
    <property type="term" value="P:RNA modification"/>
    <property type="evidence" value="ECO:0007669"/>
    <property type="project" value="InterPro"/>
</dbReference>
<feature type="repeat" description="PPR" evidence="2">
    <location>
        <begin position="71"/>
        <end position="105"/>
    </location>
</feature>
<dbReference type="GO" id="GO:0003723">
    <property type="term" value="F:RNA binding"/>
    <property type="evidence" value="ECO:0007669"/>
    <property type="project" value="InterPro"/>
</dbReference>
<dbReference type="PANTHER" id="PTHR47926">
    <property type="entry name" value="PENTATRICOPEPTIDE REPEAT-CONTAINING PROTEIN"/>
    <property type="match status" value="1"/>
</dbReference>
<dbReference type="GeneID" id="105168968"/>
<dbReference type="InterPro" id="IPR046848">
    <property type="entry name" value="E_motif"/>
</dbReference>
<evidence type="ECO:0000256" key="2">
    <source>
        <dbReference type="PROSITE-ProRule" id="PRU00708"/>
    </source>
</evidence>
<keyword evidence="1" id="KW-0677">Repeat</keyword>
<reference evidence="4" key="1">
    <citation type="submission" date="2025-08" db="UniProtKB">
        <authorList>
            <consortium name="RefSeq"/>
        </authorList>
    </citation>
    <scope>IDENTIFICATION</scope>
</reference>
<dbReference type="RefSeq" id="XP_011087504.1">
    <property type="nucleotide sequence ID" value="XM_011089202.2"/>
</dbReference>
<dbReference type="InParanoid" id="A0A6I9TRW9"/>
<dbReference type="FunFam" id="1.25.40.10:FF:001815">
    <property type="entry name" value="Putative pentatricopeptide repeat-containing protein At1g56570"/>
    <property type="match status" value="1"/>
</dbReference>
<dbReference type="Pfam" id="PF20431">
    <property type="entry name" value="E_motif"/>
    <property type="match status" value="1"/>
</dbReference>
<feature type="repeat" description="PPR" evidence="2">
    <location>
        <begin position="175"/>
        <end position="209"/>
    </location>
</feature>
<dbReference type="InterPro" id="IPR011990">
    <property type="entry name" value="TPR-like_helical_dom_sf"/>
</dbReference>
<dbReference type="PANTHER" id="PTHR47926:SF448">
    <property type="entry name" value="PENTACOTRIPEPTIDE-REPEAT REGION OF PRORP DOMAIN-CONTAINING PROTEIN"/>
    <property type="match status" value="1"/>
</dbReference>
<sequence>MISRKLVNIPHLTPRTHNSTHYRTLNSSILFSPPFVPKPPSFLATNVIKSYFETGLVREARTLFDEMPERDVVAWSAMINGFTSCNLHVNAWTMFREMLRDEEDVKPNEYTFSSVLKACKSMGSLSCGALVHGLALKHGVLGSIYVRNALMDMYGMCCDGMDRACAVFEEIGVKNSVSWTTLIAAYTHLGDGHGGLRVFREMLLDGAELNPFNVSIAIRACSSIGSQAYGKQIHATVFKRGFESSIPVMNSVLDMYCRCIGLSEADQCFHGMTEKDIITWNTMIAGYEKSDPYEALNLYSSLEFEGLTPNCFTFTSVIAAVANMAVLGVGEQIHGGIIRRGHGDDLGVANALIDMYAKCGSIMNSCKIFNEMHDKNVVSWTSMMVGYGSHGHGKEAVDLFDKMVASGVRPDRIVFVAVLNACSHAGLVDEGLQYFKMMVHSYNITPDQEIYGCIVDLLGRAGRVKEAYQLIEAMPFMPDESVWGAFLGACKAHKLAELGKLAASRVLDSRPSVAGTYLALSSIYAADGKWGDFARIRKLLKGTGNKKEAGRSWIEVRNQTYSFVAGDKLGVHIVWVYEAIDMLGLHMKEAGYNPDLQCLIHDLENEEPD</sequence>
<dbReference type="FunCoup" id="A0A6I9TRW9">
    <property type="interactions" value="366"/>
</dbReference>
<gene>
    <name evidence="4" type="primary">LOC105168968</name>
</gene>
<dbReference type="AlphaFoldDB" id="A0A6I9TRW9"/>
<keyword evidence="3" id="KW-1185">Reference proteome</keyword>
<feature type="repeat" description="PPR" evidence="2">
    <location>
        <begin position="376"/>
        <end position="410"/>
    </location>
</feature>
<dbReference type="Pfam" id="PF01535">
    <property type="entry name" value="PPR"/>
    <property type="match status" value="2"/>
</dbReference>
<accession>A0A6I9TRW9</accession>
<protein>
    <submittedName>
        <fullName evidence="4">Pentatricopeptide repeat-containing protein At1g56570 isoform X1</fullName>
    </submittedName>
</protein>
<dbReference type="OrthoDB" id="609013at2759"/>
<dbReference type="PROSITE" id="PS51375">
    <property type="entry name" value="PPR"/>
    <property type="match status" value="3"/>
</dbReference>
<evidence type="ECO:0000313" key="3">
    <source>
        <dbReference type="Proteomes" id="UP000504604"/>
    </source>
</evidence>